<keyword evidence="2" id="KW-1185">Reference proteome</keyword>
<evidence type="ECO:0000313" key="2">
    <source>
        <dbReference type="Proteomes" id="UP000324222"/>
    </source>
</evidence>
<accession>A0A5B7DFK0</accession>
<sequence length="142" mass="16362">MSRSFVLQDQRRAQNGYKGHSTVQLPLDLMHNGRKANEQLLLAVFITQAFHKFALPSTTTLFSSEQNFIRLSENPGCTFRFLLNKHEWSPEFRSVFIHMLVYAEALPVLTTMKCSSRVGEASALALLLERNHILFTRDCLRY</sequence>
<proteinExistence type="predicted"/>
<protein>
    <submittedName>
        <fullName evidence="1">Uncharacterized protein</fullName>
    </submittedName>
</protein>
<dbReference type="EMBL" id="VSRR010000810">
    <property type="protein sequence ID" value="MPC19856.1"/>
    <property type="molecule type" value="Genomic_DNA"/>
</dbReference>
<organism evidence="1 2">
    <name type="scientific">Portunus trituberculatus</name>
    <name type="common">Swimming crab</name>
    <name type="synonym">Neptunus trituberculatus</name>
    <dbReference type="NCBI Taxonomy" id="210409"/>
    <lineage>
        <taxon>Eukaryota</taxon>
        <taxon>Metazoa</taxon>
        <taxon>Ecdysozoa</taxon>
        <taxon>Arthropoda</taxon>
        <taxon>Crustacea</taxon>
        <taxon>Multicrustacea</taxon>
        <taxon>Malacostraca</taxon>
        <taxon>Eumalacostraca</taxon>
        <taxon>Eucarida</taxon>
        <taxon>Decapoda</taxon>
        <taxon>Pleocyemata</taxon>
        <taxon>Brachyura</taxon>
        <taxon>Eubrachyura</taxon>
        <taxon>Portunoidea</taxon>
        <taxon>Portunidae</taxon>
        <taxon>Portuninae</taxon>
        <taxon>Portunus</taxon>
    </lineage>
</organism>
<gene>
    <name evidence="1" type="ORF">E2C01_012787</name>
</gene>
<comment type="caution">
    <text evidence="1">The sequence shown here is derived from an EMBL/GenBank/DDBJ whole genome shotgun (WGS) entry which is preliminary data.</text>
</comment>
<dbReference type="AlphaFoldDB" id="A0A5B7DFK0"/>
<name>A0A5B7DFK0_PORTR</name>
<evidence type="ECO:0000313" key="1">
    <source>
        <dbReference type="EMBL" id="MPC19856.1"/>
    </source>
</evidence>
<reference evidence="1 2" key="1">
    <citation type="submission" date="2019-05" db="EMBL/GenBank/DDBJ databases">
        <title>Another draft genome of Portunus trituberculatus and its Hox gene families provides insights of decapod evolution.</title>
        <authorList>
            <person name="Jeong J.-H."/>
            <person name="Song I."/>
            <person name="Kim S."/>
            <person name="Choi T."/>
            <person name="Kim D."/>
            <person name="Ryu S."/>
            <person name="Kim W."/>
        </authorList>
    </citation>
    <scope>NUCLEOTIDE SEQUENCE [LARGE SCALE GENOMIC DNA]</scope>
    <source>
        <tissue evidence="1">Muscle</tissue>
    </source>
</reference>
<dbReference type="Proteomes" id="UP000324222">
    <property type="component" value="Unassembled WGS sequence"/>
</dbReference>